<dbReference type="EMBL" id="MNAD01000777">
    <property type="protein sequence ID" value="OJT10398.1"/>
    <property type="molecule type" value="Genomic_DNA"/>
</dbReference>
<evidence type="ECO:0000313" key="2">
    <source>
        <dbReference type="EMBL" id="OJT10398.1"/>
    </source>
</evidence>
<accession>A0A1M2VS57</accession>
<sequence>MDEGRGGRQLFSTPSSEKKGNCERVDSSDKKSRGKNGSSERAGSIEIEEEEVGQRQSIETRVNDKTKDAGPAQLPQSSPNRLPPSMKPRASCASRGAIFAQLYGTQRRMPGGGPDREDRP</sequence>
<name>A0A1M2VS57_TRAPU</name>
<organism evidence="2 3">
    <name type="scientific">Trametes pubescens</name>
    <name type="common">White-rot fungus</name>
    <dbReference type="NCBI Taxonomy" id="154538"/>
    <lineage>
        <taxon>Eukaryota</taxon>
        <taxon>Fungi</taxon>
        <taxon>Dikarya</taxon>
        <taxon>Basidiomycota</taxon>
        <taxon>Agaricomycotina</taxon>
        <taxon>Agaricomycetes</taxon>
        <taxon>Polyporales</taxon>
        <taxon>Polyporaceae</taxon>
        <taxon>Trametes</taxon>
    </lineage>
</organism>
<comment type="caution">
    <text evidence="2">The sequence shown here is derived from an EMBL/GenBank/DDBJ whole genome shotgun (WGS) entry which is preliminary data.</text>
</comment>
<dbReference type="Proteomes" id="UP000184267">
    <property type="component" value="Unassembled WGS sequence"/>
</dbReference>
<evidence type="ECO:0000256" key="1">
    <source>
        <dbReference type="SAM" id="MobiDB-lite"/>
    </source>
</evidence>
<keyword evidence="3" id="KW-1185">Reference proteome</keyword>
<feature type="compositionally biased region" description="Basic and acidic residues" evidence="1">
    <location>
        <begin position="16"/>
        <end position="31"/>
    </location>
</feature>
<proteinExistence type="predicted"/>
<evidence type="ECO:0000313" key="3">
    <source>
        <dbReference type="Proteomes" id="UP000184267"/>
    </source>
</evidence>
<feature type="region of interest" description="Disordered" evidence="1">
    <location>
        <begin position="1"/>
        <end position="97"/>
    </location>
</feature>
<dbReference type="AlphaFoldDB" id="A0A1M2VS57"/>
<gene>
    <name evidence="2" type="ORF">TRAPUB_13090</name>
</gene>
<reference evidence="2 3" key="1">
    <citation type="submission" date="2016-10" db="EMBL/GenBank/DDBJ databases">
        <title>Genome sequence of the basidiomycete white-rot fungus Trametes pubescens.</title>
        <authorList>
            <person name="Makela M.R."/>
            <person name="Granchi Z."/>
            <person name="Peng M."/>
            <person name="De Vries R.P."/>
            <person name="Grigoriev I."/>
            <person name="Riley R."/>
            <person name="Hilden K."/>
        </authorList>
    </citation>
    <scope>NUCLEOTIDE SEQUENCE [LARGE SCALE GENOMIC DNA]</scope>
    <source>
        <strain evidence="2 3">FBCC735</strain>
    </source>
</reference>
<protein>
    <submittedName>
        <fullName evidence="2">Uncharacterized protein</fullName>
    </submittedName>
</protein>